<proteinExistence type="predicted"/>
<dbReference type="Proteomes" id="UP001457282">
    <property type="component" value="Unassembled WGS sequence"/>
</dbReference>
<evidence type="ECO:0000313" key="2">
    <source>
        <dbReference type="Proteomes" id="UP001457282"/>
    </source>
</evidence>
<dbReference type="EMBL" id="JBEDUW010000002">
    <property type="protein sequence ID" value="KAK9942670.1"/>
    <property type="molecule type" value="Genomic_DNA"/>
</dbReference>
<organism evidence="1 2">
    <name type="scientific">Rubus argutus</name>
    <name type="common">Southern blackberry</name>
    <dbReference type="NCBI Taxonomy" id="59490"/>
    <lineage>
        <taxon>Eukaryota</taxon>
        <taxon>Viridiplantae</taxon>
        <taxon>Streptophyta</taxon>
        <taxon>Embryophyta</taxon>
        <taxon>Tracheophyta</taxon>
        <taxon>Spermatophyta</taxon>
        <taxon>Magnoliopsida</taxon>
        <taxon>eudicotyledons</taxon>
        <taxon>Gunneridae</taxon>
        <taxon>Pentapetalae</taxon>
        <taxon>rosids</taxon>
        <taxon>fabids</taxon>
        <taxon>Rosales</taxon>
        <taxon>Rosaceae</taxon>
        <taxon>Rosoideae</taxon>
        <taxon>Rosoideae incertae sedis</taxon>
        <taxon>Rubus</taxon>
    </lineage>
</organism>
<reference evidence="1 2" key="1">
    <citation type="journal article" date="2023" name="G3 (Bethesda)">
        <title>A chromosome-length genome assembly and annotation of blackberry (Rubus argutus, cv. 'Hillquist').</title>
        <authorList>
            <person name="Bruna T."/>
            <person name="Aryal R."/>
            <person name="Dudchenko O."/>
            <person name="Sargent D.J."/>
            <person name="Mead D."/>
            <person name="Buti M."/>
            <person name="Cavallini A."/>
            <person name="Hytonen T."/>
            <person name="Andres J."/>
            <person name="Pham M."/>
            <person name="Weisz D."/>
            <person name="Mascagni F."/>
            <person name="Usai G."/>
            <person name="Natali L."/>
            <person name="Bassil N."/>
            <person name="Fernandez G.E."/>
            <person name="Lomsadze A."/>
            <person name="Armour M."/>
            <person name="Olukolu B."/>
            <person name="Poorten T."/>
            <person name="Britton C."/>
            <person name="Davik J."/>
            <person name="Ashrafi H."/>
            <person name="Aiden E.L."/>
            <person name="Borodovsky M."/>
            <person name="Worthington M."/>
        </authorList>
    </citation>
    <scope>NUCLEOTIDE SEQUENCE [LARGE SCALE GENOMIC DNA]</scope>
    <source>
        <strain evidence="1">PI 553951</strain>
    </source>
</reference>
<name>A0AAW1Y2R1_RUBAR</name>
<gene>
    <name evidence="1" type="ORF">M0R45_008323</name>
</gene>
<dbReference type="AlphaFoldDB" id="A0AAW1Y2R1"/>
<keyword evidence="2" id="KW-1185">Reference proteome</keyword>
<evidence type="ECO:0000313" key="1">
    <source>
        <dbReference type="EMBL" id="KAK9942670.1"/>
    </source>
</evidence>
<sequence>MGVKDGGYDVELSDSEDDDIQALKNIHCGKDKSRIRHTKGGFGSVDITVVSDHKASISKEDGVALKNGLTTGYKKVTANEQQLQQKTNDDTKVAELEAKLDSEMRKIEGLTYWQVFQATNILATKFELLSVFLPMSQERKKEYVLHLLEHGSHGL</sequence>
<accession>A0AAW1Y2R1</accession>
<comment type="caution">
    <text evidence="1">The sequence shown here is derived from an EMBL/GenBank/DDBJ whole genome shotgun (WGS) entry which is preliminary data.</text>
</comment>
<protein>
    <submittedName>
        <fullName evidence="1">Uncharacterized protein</fullName>
    </submittedName>
</protein>